<dbReference type="EMBL" id="BAPV01000012">
    <property type="protein sequence ID" value="GBQ89075.1"/>
    <property type="molecule type" value="Genomic_DNA"/>
</dbReference>
<evidence type="ECO:0000313" key="2">
    <source>
        <dbReference type="Proteomes" id="UP001062776"/>
    </source>
</evidence>
<proteinExistence type="predicted"/>
<dbReference type="RefSeq" id="WP_264815560.1">
    <property type="nucleotide sequence ID" value="NZ_BAPV01000012.1"/>
</dbReference>
<gene>
    <name evidence="1" type="ORF">AA0535_1705</name>
</gene>
<accession>A0ABQ0Q340</accession>
<reference evidence="1" key="1">
    <citation type="submission" date="2013-04" db="EMBL/GenBank/DDBJ databases">
        <title>The genome sequencing project of 58 acetic acid bacteria.</title>
        <authorList>
            <person name="Okamoto-Kainuma A."/>
            <person name="Ishikawa M."/>
            <person name="Umino S."/>
            <person name="Koizumi Y."/>
            <person name="Shiwa Y."/>
            <person name="Yoshikawa H."/>
            <person name="Matsutani M."/>
            <person name="Matsushita K."/>
        </authorList>
    </citation>
    <scope>NUCLEOTIDE SEQUENCE</scope>
    <source>
        <strain evidence="1">NRIC 0535</strain>
    </source>
</reference>
<protein>
    <submittedName>
        <fullName evidence="1">Uncharacterized protein</fullName>
    </submittedName>
</protein>
<dbReference type="Proteomes" id="UP001062776">
    <property type="component" value="Unassembled WGS sequence"/>
</dbReference>
<evidence type="ECO:0000313" key="1">
    <source>
        <dbReference type="EMBL" id="GBQ89075.1"/>
    </source>
</evidence>
<keyword evidence="2" id="KW-1185">Reference proteome</keyword>
<sequence length="130" mass="14157">MAHEVIFLSSTGVFQLGNLTPFGVQTSVDNFLSFQEAKDWAEKNRTKFKCDIGGGFLEARYVDALILTGPDFKISHASAVLGWSAARVLTLGKHVKKLGIGTVSLDRKVSERTIVLTPDARSSLLNYGGR</sequence>
<comment type="caution">
    <text evidence="1">The sequence shown here is derived from an EMBL/GenBank/DDBJ whole genome shotgun (WGS) entry which is preliminary data.</text>
</comment>
<organism evidence="1 2">
    <name type="scientific">Asaia krungthepensis NRIC 0535</name>
    <dbReference type="NCBI Taxonomy" id="1307925"/>
    <lineage>
        <taxon>Bacteria</taxon>
        <taxon>Pseudomonadati</taxon>
        <taxon>Pseudomonadota</taxon>
        <taxon>Alphaproteobacteria</taxon>
        <taxon>Acetobacterales</taxon>
        <taxon>Acetobacteraceae</taxon>
        <taxon>Asaia</taxon>
    </lineage>
</organism>
<name>A0ABQ0Q340_9PROT</name>